<keyword evidence="4" id="KW-0560">Oxidoreductase</keyword>
<dbReference type="GO" id="GO:0008270">
    <property type="term" value="F:zinc ion binding"/>
    <property type="evidence" value="ECO:0007669"/>
    <property type="project" value="InterPro"/>
</dbReference>
<dbReference type="OrthoDB" id="334894at2"/>
<comment type="cofactor">
    <cofactor evidence="6">
        <name>Zn(2+)</name>
        <dbReference type="ChEBI" id="CHEBI:29105"/>
    </cofactor>
</comment>
<dbReference type="EMBL" id="LXMD01000003">
    <property type="protein sequence ID" value="OCG76358.1"/>
    <property type="molecule type" value="Genomic_DNA"/>
</dbReference>
<gene>
    <name evidence="7" type="ORF">A7J15_12165</name>
</gene>
<dbReference type="Pfam" id="PF08240">
    <property type="entry name" value="ADH_N"/>
    <property type="match status" value="1"/>
</dbReference>
<evidence type="ECO:0000313" key="7">
    <source>
        <dbReference type="EMBL" id="OCG76358.1"/>
    </source>
</evidence>
<evidence type="ECO:0000256" key="1">
    <source>
        <dbReference type="ARBA" id="ARBA00008072"/>
    </source>
</evidence>
<comment type="similarity">
    <text evidence="1 6">Belongs to the zinc-containing alcohol dehydrogenase family.</text>
</comment>
<organism evidence="7 8">
    <name type="scientific">Microbacterium sediminis</name>
    <dbReference type="NCBI Taxonomy" id="904291"/>
    <lineage>
        <taxon>Bacteria</taxon>
        <taxon>Bacillati</taxon>
        <taxon>Actinomycetota</taxon>
        <taxon>Actinomycetes</taxon>
        <taxon>Micrococcales</taxon>
        <taxon>Microbacteriaceae</taxon>
        <taxon>Microbacterium</taxon>
    </lineage>
</organism>
<reference evidence="7 8" key="1">
    <citation type="submission" date="2016-05" db="EMBL/GenBank/DDBJ databases">
        <authorList>
            <person name="Lavstsen T."/>
            <person name="Jespersen J.S."/>
        </authorList>
    </citation>
    <scope>NUCLEOTIDE SEQUENCE [LARGE SCALE GENOMIC DNA]</scope>
    <source>
        <strain evidence="7 8">YLB-01</strain>
    </source>
</reference>
<dbReference type="CDD" id="cd08278">
    <property type="entry name" value="benzyl_alcohol_DH"/>
    <property type="match status" value="1"/>
</dbReference>
<dbReference type="PANTHER" id="PTHR43880:SF12">
    <property type="entry name" value="ALCOHOL DEHYDROGENASE CLASS-3"/>
    <property type="match status" value="1"/>
</dbReference>
<dbReference type="InterPro" id="IPR020843">
    <property type="entry name" value="ER"/>
</dbReference>
<dbReference type="RefSeq" id="WP_067028370.1">
    <property type="nucleotide sequence ID" value="NZ_CP038256.1"/>
</dbReference>
<evidence type="ECO:0000256" key="2">
    <source>
        <dbReference type="ARBA" id="ARBA00022723"/>
    </source>
</evidence>
<dbReference type="AlphaFoldDB" id="A0A1B9NID0"/>
<keyword evidence="8" id="KW-1185">Reference proteome</keyword>
<dbReference type="Pfam" id="PF00107">
    <property type="entry name" value="ADH_zinc_N"/>
    <property type="match status" value="1"/>
</dbReference>
<accession>A0A1B9NID0</accession>
<dbReference type="Gene3D" id="3.40.50.720">
    <property type="entry name" value="NAD(P)-binding Rossmann-like Domain"/>
    <property type="match status" value="1"/>
</dbReference>
<dbReference type="GO" id="GO:0051903">
    <property type="term" value="F:S-(hydroxymethyl)glutathione dehydrogenase [NAD(P)+] activity"/>
    <property type="evidence" value="ECO:0007669"/>
    <property type="project" value="TreeGrafter"/>
</dbReference>
<evidence type="ECO:0000313" key="8">
    <source>
        <dbReference type="Proteomes" id="UP000093355"/>
    </source>
</evidence>
<dbReference type="SUPFAM" id="SSF50129">
    <property type="entry name" value="GroES-like"/>
    <property type="match status" value="1"/>
</dbReference>
<dbReference type="InterPro" id="IPR013154">
    <property type="entry name" value="ADH-like_N"/>
</dbReference>
<dbReference type="InterPro" id="IPR013149">
    <property type="entry name" value="ADH-like_C"/>
</dbReference>
<proteinExistence type="inferred from homology"/>
<evidence type="ECO:0000256" key="3">
    <source>
        <dbReference type="ARBA" id="ARBA00022833"/>
    </source>
</evidence>
<protein>
    <submittedName>
        <fullName evidence="7">Alcohol dehydrogenase</fullName>
    </submittedName>
</protein>
<keyword evidence="2 6" id="KW-0479">Metal-binding</keyword>
<dbReference type="STRING" id="904291.A7J15_12165"/>
<dbReference type="PROSITE" id="PS00059">
    <property type="entry name" value="ADH_ZINC"/>
    <property type="match status" value="1"/>
</dbReference>
<dbReference type="InterPro" id="IPR011032">
    <property type="entry name" value="GroES-like_sf"/>
</dbReference>
<dbReference type="GO" id="GO:0005829">
    <property type="term" value="C:cytosol"/>
    <property type="evidence" value="ECO:0007669"/>
    <property type="project" value="TreeGrafter"/>
</dbReference>
<dbReference type="InterPro" id="IPR002328">
    <property type="entry name" value="ADH_Zn_CS"/>
</dbReference>
<dbReference type="GO" id="GO:0046294">
    <property type="term" value="P:formaldehyde catabolic process"/>
    <property type="evidence" value="ECO:0007669"/>
    <property type="project" value="TreeGrafter"/>
</dbReference>
<keyword evidence="3 6" id="KW-0862">Zinc</keyword>
<comment type="caution">
    <text evidence="7">The sequence shown here is derived from an EMBL/GenBank/DDBJ whole genome shotgun (WGS) entry which is preliminary data.</text>
</comment>
<dbReference type="SUPFAM" id="SSF51735">
    <property type="entry name" value="NAD(P)-binding Rossmann-fold domains"/>
    <property type="match status" value="1"/>
</dbReference>
<evidence type="ECO:0000256" key="4">
    <source>
        <dbReference type="ARBA" id="ARBA00023002"/>
    </source>
</evidence>
<sequence length="366" mass="37943">MNVKAAVYEKTGEPLQIRSLELDEPRANEVQVRITATGVCHTDAVVRDGWMPTEPPMVLGHEGAGVVEKVGPGVSHLAPGDHVVLSVNSCGTCEQCLNGHPAYCLNIFVHNFAGGRPDGSTAFTDADGAPVKSHFFGQSSFAEVVNASVRSVVKIPDDFPLELAGPLGCGIQTGAGAVLNVLRPVAGGSFVVFGAGAVGLSALMGAVANRVGTIIAVDMVDSRLELAKELGATHVINGGTEDAVERILEITGGGVQTALDTTGNARVFQQMINSLAVAGHAGALGAAKAGSEGVIDLPAALARGIRVTWIVEGDAVPQLFIPELIALHRAGHFPFDKLIRTYAFDEINTAFADSESGEVLKPIVVF</sequence>
<name>A0A1B9NID0_9MICO</name>
<dbReference type="Gene3D" id="3.90.180.10">
    <property type="entry name" value="Medium-chain alcohol dehydrogenases, catalytic domain"/>
    <property type="match status" value="1"/>
</dbReference>
<dbReference type="Proteomes" id="UP000093355">
    <property type="component" value="Unassembled WGS sequence"/>
</dbReference>
<dbReference type="SMART" id="SM00829">
    <property type="entry name" value="PKS_ER"/>
    <property type="match status" value="1"/>
</dbReference>
<dbReference type="InterPro" id="IPR036291">
    <property type="entry name" value="NAD(P)-bd_dom_sf"/>
</dbReference>
<evidence type="ECO:0000256" key="5">
    <source>
        <dbReference type="ARBA" id="ARBA00023027"/>
    </source>
</evidence>
<evidence type="ECO:0000256" key="6">
    <source>
        <dbReference type="RuleBase" id="RU361277"/>
    </source>
</evidence>
<keyword evidence="5" id="KW-0520">NAD</keyword>
<dbReference type="PANTHER" id="PTHR43880">
    <property type="entry name" value="ALCOHOL DEHYDROGENASE"/>
    <property type="match status" value="1"/>
</dbReference>